<keyword evidence="2" id="KW-0732">Signal</keyword>
<dbReference type="InterPro" id="IPR014044">
    <property type="entry name" value="CAP_dom"/>
</dbReference>
<dbReference type="WBParaSite" id="SRAE_X000015600.1">
    <property type="protein sequence ID" value="SRAE_X000015600.1"/>
    <property type="gene ID" value="WBGene00265712"/>
</dbReference>
<evidence type="ECO:0000259" key="3">
    <source>
        <dbReference type="PROSITE" id="PS51670"/>
    </source>
</evidence>
<dbReference type="SMART" id="SM00198">
    <property type="entry name" value="SCP"/>
    <property type="match status" value="1"/>
</dbReference>
<dbReference type="CDD" id="cd05380">
    <property type="entry name" value="CAP_euk"/>
    <property type="match status" value="1"/>
</dbReference>
<organism evidence="4 5">
    <name type="scientific">Strongyloides ratti</name>
    <name type="common">Parasitic roundworm</name>
    <dbReference type="NCBI Taxonomy" id="34506"/>
    <lineage>
        <taxon>Eukaryota</taxon>
        <taxon>Metazoa</taxon>
        <taxon>Ecdysozoa</taxon>
        <taxon>Nematoda</taxon>
        <taxon>Chromadorea</taxon>
        <taxon>Rhabditida</taxon>
        <taxon>Tylenchina</taxon>
        <taxon>Panagrolaimomorpha</taxon>
        <taxon>Strongyloidoidea</taxon>
        <taxon>Strongyloididae</taxon>
        <taxon>Strongyloides</taxon>
    </lineage>
</organism>
<dbReference type="InterPro" id="IPR003582">
    <property type="entry name" value="ShKT_dom"/>
</dbReference>
<dbReference type="Pfam" id="PF00188">
    <property type="entry name" value="CAP"/>
    <property type="match status" value="1"/>
</dbReference>
<protein>
    <submittedName>
        <fullName evidence="5">ShKT domain-containing protein</fullName>
    </submittedName>
</protein>
<dbReference type="SUPFAM" id="SSF55797">
    <property type="entry name" value="PR-1-like"/>
    <property type="match status" value="1"/>
</dbReference>
<evidence type="ECO:0000256" key="1">
    <source>
        <dbReference type="PROSITE-ProRule" id="PRU01005"/>
    </source>
</evidence>
<dbReference type="InterPro" id="IPR035940">
    <property type="entry name" value="CAP_sf"/>
</dbReference>
<dbReference type="Gene3D" id="3.40.33.10">
    <property type="entry name" value="CAP"/>
    <property type="match status" value="1"/>
</dbReference>
<evidence type="ECO:0000256" key="2">
    <source>
        <dbReference type="SAM" id="SignalP"/>
    </source>
</evidence>
<comment type="caution">
    <text evidence="1">Lacks conserved residue(s) required for the propagation of feature annotation.</text>
</comment>
<name>A0A8L9N6U7_STRRB</name>
<feature type="domain" description="ShKT" evidence="3">
    <location>
        <begin position="570"/>
        <end position="604"/>
    </location>
</feature>
<dbReference type="PANTHER" id="PTHR10334">
    <property type="entry name" value="CYSTEINE-RICH SECRETORY PROTEIN-RELATED"/>
    <property type="match status" value="1"/>
</dbReference>
<dbReference type="InterPro" id="IPR001283">
    <property type="entry name" value="CRISP-related"/>
</dbReference>
<proteinExistence type="predicted"/>
<dbReference type="PROSITE" id="PS51670">
    <property type="entry name" value="SHKT"/>
    <property type="match status" value="1"/>
</dbReference>
<reference evidence="5" key="2">
    <citation type="submission" date="2022-04" db="UniProtKB">
        <authorList>
            <consortium name="WormBaseParasite"/>
        </authorList>
    </citation>
    <scope>IDENTIFICATION</scope>
</reference>
<reference evidence="4 5" key="1">
    <citation type="submission" date="2014-09" db="EMBL/GenBank/DDBJ databases">
        <authorList>
            <person name="Martin A.A."/>
        </authorList>
    </citation>
    <scope>NUCLEOTIDE SEQUENCE</scope>
    <source>
        <strain evidence="4 5">ED321</strain>
    </source>
</reference>
<sequence>MSHCFLISFIFFKYLLFDCVVLLDGKNDSSFVSQFSLEEQNQIIQRHNDLRGALALGLFNLPQSSNMQEMIYDSSLEEYAKNHTNKCNFELSNIEEYGENIFKTNSSEGPFFSLLIGLNVWWDQIKHVNSNIFTNNENSLNFAQMAWATTYKVGCDVNDCGKYKLSMCYYYPRGNIDNNDIYKAGPYCLCSLINKLEGTNVTLTPIKENNQTSPENAISIGGIGDGLINTVQNGINDAGSFIKNTSSNLISHAENTANGLLGGATGLINNVGQVVGNAANNLLNRTNTLLNSTGINLNNTFLGNIPNLINGTLFLNSNKTDMMVNNLTATLNGLQNGTQSNLTNVISLLNNGMTNGSNFIENLINNTLTNGGNISGVVLPTFNGTVNLLNTSSNIVNHLNNITENGLNNLTILTNPLLNQTIGNISGTLIQLTNGTGSLVTTTENSINITNTNNLNVSSILTTTITEDLLNKTTNILLSSTTPKIGNETVILGSSSISPTMNVSSTTELISINVTTTNETTTLSPKETTTCEWGIICNNNVQVTNQILANIITNSSNINNSSSIPDNGNCKDLQDNCDLMILFCSFIMYQPFMFKTCQKTCKQC</sequence>
<feature type="disulfide bond" evidence="1">
    <location>
        <begin position="570"/>
        <end position="604"/>
    </location>
</feature>
<feature type="chain" id="PRO_5035467023" evidence="2">
    <location>
        <begin position="18"/>
        <end position="604"/>
    </location>
</feature>
<evidence type="ECO:0000313" key="5">
    <source>
        <dbReference type="WBParaSite" id="SRAE_X000015600.1"/>
    </source>
</evidence>
<keyword evidence="1" id="KW-1015">Disulfide bond</keyword>
<feature type="signal peptide" evidence="2">
    <location>
        <begin position="1"/>
        <end position="17"/>
    </location>
</feature>
<evidence type="ECO:0000313" key="4">
    <source>
        <dbReference type="Proteomes" id="UP000035682"/>
    </source>
</evidence>
<accession>A0A8L9N6U7</accession>
<dbReference type="AlphaFoldDB" id="A0A8L9N6U7"/>
<keyword evidence="4" id="KW-1185">Reference proteome</keyword>
<dbReference type="Proteomes" id="UP000035682">
    <property type="component" value="Unplaced"/>
</dbReference>